<evidence type="ECO:0000313" key="1">
    <source>
        <dbReference type="EMBL" id="SVC23303.1"/>
    </source>
</evidence>
<protein>
    <submittedName>
        <fullName evidence="1">Uncharacterized protein</fullName>
    </submittedName>
</protein>
<reference evidence="1" key="1">
    <citation type="submission" date="2018-05" db="EMBL/GenBank/DDBJ databases">
        <authorList>
            <person name="Lanie J.A."/>
            <person name="Ng W.-L."/>
            <person name="Kazmierczak K.M."/>
            <person name="Andrzejewski T.M."/>
            <person name="Davidsen T.M."/>
            <person name="Wayne K.J."/>
            <person name="Tettelin H."/>
            <person name="Glass J.I."/>
            <person name="Rusch D."/>
            <person name="Podicherti R."/>
            <person name="Tsui H.-C.T."/>
            <person name="Winkler M.E."/>
        </authorList>
    </citation>
    <scope>NUCLEOTIDE SEQUENCE</scope>
</reference>
<dbReference type="Pfam" id="PF13181">
    <property type="entry name" value="TPR_8"/>
    <property type="match status" value="1"/>
</dbReference>
<proteinExistence type="predicted"/>
<dbReference type="InterPro" id="IPR011990">
    <property type="entry name" value="TPR-like_helical_dom_sf"/>
</dbReference>
<dbReference type="SUPFAM" id="SSF48452">
    <property type="entry name" value="TPR-like"/>
    <property type="match status" value="1"/>
</dbReference>
<dbReference type="EMBL" id="UINC01080401">
    <property type="protein sequence ID" value="SVC23303.1"/>
    <property type="molecule type" value="Genomic_DNA"/>
</dbReference>
<dbReference type="PROSITE" id="PS50005">
    <property type="entry name" value="TPR"/>
    <property type="match status" value="3"/>
</dbReference>
<organism evidence="1">
    <name type="scientific">marine metagenome</name>
    <dbReference type="NCBI Taxonomy" id="408172"/>
    <lineage>
        <taxon>unclassified sequences</taxon>
        <taxon>metagenomes</taxon>
        <taxon>ecological metagenomes</taxon>
    </lineage>
</organism>
<dbReference type="InterPro" id="IPR019734">
    <property type="entry name" value="TPR_rpt"/>
</dbReference>
<dbReference type="AlphaFoldDB" id="A0A382KIR8"/>
<dbReference type="SMART" id="SM00028">
    <property type="entry name" value="TPR"/>
    <property type="match status" value="3"/>
</dbReference>
<accession>A0A382KIR8</accession>
<dbReference type="Gene3D" id="1.25.40.10">
    <property type="entry name" value="Tetratricopeptide repeat domain"/>
    <property type="match status" value="1"/>
</dbReference>
<dbReference type="PANTHER" id="PTHR12558:SF13">
    <property type="entry name" value="CELL DIVISION CYCLE PROTEIN 27 HOMOLOG"/>
    <property type="match status" value="1"/>
</dbReference>
<dbReference type="PROSITE" id="PS51257">
    <property type="entry name" value="PROKAR_LIPOPROTEIN"/>
    <property type="match status" value="1"/>
</dbReference>
<name>A0A382KIR8_9ZZZZ</name>
<dbReference type="PANTHER" id="PTHR12558">
    <property type="entry name" value="CELL DIVISION CYCLE 16,23,27"/>
    <property type="match status" value="1"/>
</dbReference>
<dbReference type="Pfam" id="PF13432">
    <property type="entry name" value="TPR_16"/>
    <property type="match status" value="1"/>
</dbReference>
<sequence>MRSLLRLVTIEMFLLVLLILSVASCADSDSRPLDAARSAVRDGDFARAVGFYQEYLGGQPDDYDVLKEYTFTLGERWAYDGGDRGPIITNLEQLYELRPSEEDVQGLLSLMLVREGQAGAEAGRFEEAEKIYRRAVAVNPEAGLAQYNLGMLYDEQGKADEAFAQYRAAAAKRPQIPDLYLRLGEVYLGRGDFDRAIVTLSLVVELSGVSTYLLPQAHCGIARSYHSKGMMAEAAGAHELAGDDCELGS</sequence>
<gene>
    <name evidence="1" type="ORF">METZ01_LOCUS276157</name>
</gene>